<accession>A0A5K7SCA8</accession>
<keyword evidence="1" id="KW-0812">Transmembrane</keyword>
<sequence length="122" mass="13288">MEKHINIVAALQIGLSIFNLLIAFLIFTVLKLVGGFVDDANGATILSLIADVLAIVFIIISVPGILAGMGLYKRKEWARVLSLILSVIEIFSFPFGTAIGIYSIWVLIQPETIAEFNNTPIN</sequence>
<feature type="transmembrane region" description="Helical" evidence="1">
    <location>
        <begin position="45"/>
        <end position="68"/>
    </location>
</feature>
<dbReference type="AlphaFoldDB" id="A0A5K7SCA8"/>
<dbReference type="Proteomes" id="UP001193389">
    <property type="component" value="Chromosome"/>
</dbReference>
<evidence type="ECO:0000313" key="2">
    <source>
        <dbReference type="EMBL" id="BBE19087.1"/>
    </source>
</evidence>
<organism evidence="2 3">
    <name type="scientific">Aquipluma nitroreducens</name>
    <dbReference type="NCBI Taxonomy" id="2010828"/>
    <lineage>
        <taxon>Bacteria</taxon>
        <taxon>Pseudomonadati</taxon>
        <taxon>Bacteroidota</taxon>
        <taxon>Bacteroidia</taxon>
        <taxon>Marinilabiliales</taxon>
        <taxon>Prolixibacteraceae</taxon>
        <taxon>Aquipluma</taxon>
    </lineage>
</organism>
<evidence type="ECO:0000313" key="3">
    <source>
        <dbReference type="Proteomes" id="UP001193389"/>
    </source>
</evidence>
<proteinExistence type="predicted"/>
<dbReference type="EMBL" id="AP018694">
    <property type="protein sequence ID" value="BBE19087.1"/>
    <property type="molecule type" value="Genomic_DNA"/>
</dbReference>
<feature type="transmembrane region" description="Helical" evidence="1">
    <location>
        <begin position="80"/>
        <end position="108"/>
    </location>
</feature>
<protein>
    <submittedName>
        <fullName evidence="2">Uncharacterized protein</fullName>
    </submittedName>
</protein>
<dbReference type="KEGG" id="anf:AQPE_3261"/>
<name>A0A5K7SCA8_9BACT</name>
<feature type="transmembrane region" description="Helical" evidence="1">
    <location>
        <begin position="7"/>
        <end position="33"/>
    </location>
</feature>
<gene>
    <name evidence="2" type="ORF">AQPE_3261</name>
</gene>
<dbReference type="RefSeq" id="WP_318347360.1">
    <property type="nucleotide sequence ID" value="NZ_AP018694.1"/>
</dbReference>
<reference evidence="2" key="1">
    <citation type="journal article" date="2020" name="Int. J. Syst. Evol. Microbiol.">
        <title>Aquipluma nitroreducens gen. nov. sp. nov., a novel facultatively anaerobic bacterium isolated from a freshwater lake.</title>
        <authorList>
            <person name="Watanabe M."/>
            <person name="Kojima H."/>
            <person name="Fukui M."/>
        </authorList>
    </citation>
    <scope>NUCLEOTIDE SEQUENCE</scope>
    <source>
        <strain evidence="2">MeG22</strain>
    </source>
</reference>
<keyword evidence="3" id="KW-1185">Reference proteome</keyword>
<keyword evidence="1" id="KW-0472">Membrane</keyword>
<keyword evidence="1" id="KW-1133">Transmembrane helix</keyword>
<evidence type="ECO:0000256" key="1">
    <source>
        <dbReference type="SAM" id="Phobius"/>
    </source>
</evidence>